<dbReference type="GO" id="GO:0005524">
    <property type="term" value="F:ATP binding"/>
    <property type="evidence" value="ECO:0007669"/>
    <property type="project" value="UniProtKB-UniRule"/>
</dbReference>
<dbReference type="GO" id="GO:0046872">
    <property type="term" value="F:metal ion binding"/>
    <property type="evidence" value="ECO:0007669"/>
    <property type="project" value="InterPro"/>
</dbReference>
<dbReference type="Gene3D" id="3.40.50.11770">
    <property type="match status" value="1"/>
</dbReference>
<sequence length="327" mass="35292">MMRVLVFEYITGGGCNQAALPSSLAREGCLMLQALLADFSALPAIELTVMLDSRLLAEVDTRAVQHLAIISPEQDTEAEFARLLAAADAVWPIAPESDGVLLRLCLAVQAQGKRLLTSPAAAVAVTGDKYQAYRRLQQHGIATVATQLADQAMFAPGEWLIKPIDGAGCGGTYILPTQAALAKHIIRSPRFIIQPHLHGEKTSLSCLFRHGESWLLSVNLQGFTVCDHQYVLQDIIVNDRPVTSAYQQVAAQVAKACPELWGYVGIDLIETPETIWVLEINPRLTSSFAALRSALGINVAELVLQLLHGSPAITVSTDQAITLTLHS</sequence>
<reference evidence="3 4" key="1">
    <citation type="submission" date="2017-11" db="EMBL/GenBank/DDBJ databases">
        <title>Draft Genome Sequence of Methylobacter psychrotolerans Sph1T, an Obligate Methanotroph from Low-Temperature Environments.</title>
        <authorList>
            <person name="Oshkin I.Y."/>
            <person name="Miroshnikov K."/>
            <person name="Belova S.E."/>
            <person name="Korzhenkov A."/>
            <person name="Toshchakov S.V."/>
            <person name="Dedysh S.N."/>
        </authorList>
    </citation>
    <scope>NUCLEOTIDE SEQUENCE [LARGE SCALE GENOMIC DNA]</scope>
    <source>
        <strain evidence="3 4">Sph1</strain>
    </source>
</reference>
<dbReference type="Gene3D" id="3.30.470.20">
    <property type="entry name" value="ATP-grasp fold, B domain"/>
    <property type="match status" value="1"/>
</dbReference>
<dbReference type="InterPro" id="IPR040803">
    <property type="entry name" value="MfnD_preATP-grasp"/>
</dbReference>
<dbReference type="InterPro" id="IPR024710">
    <property type="entry name" value="MfnD"/>
</dbReference>
<evidence type="ECO:0000313" key="4">
    <source>
        <dbReference type="Proteomes" id="UP000237423"/>
    </source>
</evidence>
<keyword evidence="3" id="KW-0436">Ligase</keyword>
<evidence type="ECO:0000259" key="2">
    <source>
        <dbReference type="PROSITE" id="PS50975"/>
    </source>
</evidence>
<name>A0A2S5CT02_9GAMM</name>
<dbReference type="AlphaFoldDB" id="A0A2S5CT02"/>
<dbReference type="Proteomes" id="UP000237423">
    <property type="component" value="Unassembled WGS sequence"/>
</dbReference>
<protein>
    <submittedName>
        <fullName evidence="3">ATP-dependent carboxylate-amine ligase</fullName>
    </submittedName>
</protein>
<feature type="domain" description="ATP-grasp" evidence="2">
    <location>
        <begin position="130"/>
        <end position="308"/>
    </location>
</feature>
<dbReference type="RefSeq" id="WP_249027974.1">
    <property type="nucleotide sequence ID" value="NZ_PGFZ01000001.1"/>
</dbReference>
<dbReference type="PIRSF" id="PIRSF016766">
    <property type="entry name" value="UCP016766_ATPgrasp"/>
    <property type="match status" value="1"/>
</dbReference>
<organism evidence="3 4">
    <name type="scientific">Methylovulum psychrotolerans</name>
    <dbReference type="NCBI Taxonomy" id="1704499"/>
    <lineage>
        <taxon>Bacteria</taxon>
        <taxon>Pseudomonadati</taxon>
        <taxon>Pseudomonadota</taxon>
        <taxon>Gammaproteobacteria</taxon>
        <taxon>Methylococcales</taxon>
        <taxon>Methylococcaceae</taxon>
        <taxon>Methylovulum</taxon>
    </lineage>
</organism>
<proteinExistence type="predicted"/>
<dbReference type="SUPFAM" id="SSF56059">
    <property type="entry name" value="Glutathione synthetase ATP-binding domain-like"/>
    <property type="match status" value="1"/>
</dbReference>
<dbReference type="Pfam" id="PF02655">
    <property type="entry name" value="ATP-grasp_3"/>
    <property type="match status" value="1"/>
</dbReference>
<dbReference type="InterPro" id="IPR003806">
    <property type="entry name" value="ATP-grasp_PylC-type"/>
</dbReference>
<dbReference type="Gene3D" id="2.30.36.100">
    <property type="match status" value="1"/>
</dbReference>
<evidence type="ECO:0000313" key="3">
    <source>
        <dbReference type="EMBL" id="POZ53969.1"/>
    </source>
</evidence>
<keyword evidence="1" id="KW-0067">ATP-binding</keyword>
<accession>A0A2S5CT02</accession>
<evidence type="ECO:0000256" key="1">
    <source>
        <dbReference type="PROSITE-ProRule" id="PRU00409"/>
    </source>
</evidence>
<gene>
    <name evidence="3" type="ORF">AADEFJLK_01011</name>
</gene>
<dbReference type="InterPro" id="IPR011761">
    <property type="entry name" value="ATP-grasp"/>
</dbReference>
<dbReference type="EMBL" id="PGFZ01000001">
    <property type="protein sequence ID" value="POZ53969.1"/>
    <property type="molecule type" value="Genomic_DNA"/>
</dbReference>
<dbReference type="GO" id="GO:0016874">
    <property type="term" value="F:ligase activity"/>
    <property type="evidence" value="ECO:0007669"/>
    <property type="project" value="UniProtKB-KW"/>
</dbReference>
<keyword evidence="1" id="KW-0547">Nucleotide-binding</keyword>
<comment type="caution">
    <text evidence="3">The sequence shown here is derived from an EMBL/GenBank/DDBJ whole genome shotgun (WGS) entry which is preliminary data.</text>
</comment>
<dbReference type="Pfam" id="PF18301">
    <property type="entry name" value="preATP-grasp_3"/>
    <property type="match status" value="1"/>
</dbReference>
<dbReference type="PROSITE" id="PS50975">
    <property type="entry name" value="ATP_GRASP"/>
    <property type="match status" value="1"/>
</dbReference>